<keyword evidence="7" id="KW-1185">Reference proteome</keyword>
<evidence type="ECO:0000256" key="3">
    <source>
        <dbReference type="ARBA" id="ARBA00023012"/>
    </source>
</evidence>
<evidence type="ECO:0000313" key="7">
    <source>
        <dbReference type="Proteomes" id="UP001072034"/>
    </source>
</evidence>
<feature type="transmembrane region" description="Helical" evidence="4">
    <location>
        <begin position="138"/>
        <end position="156"/>
    </location>
</feature>
<dbReference type="Pfam" id="PF02518">
    <property type="entry name" value="HATPase_c"/>
    <property type="match status" value="1"/>
</dbReference>
<accession>A0ABT4IA75</accession>
<keyword evidence="2" id="KW-0418">Kinase</keyword>
<evidence type="ECO:0000256" key="1">
    <source>
        <dbReference type="ARBA" id="ARBA00022679"/>
    </source>
</evidence>
<feature type="transmembrane region" description="Helical" evidence="4">
    <location>
        <begin position="27"/>
        <end position="44"/>
    </location>
</feature>
<keyword evidence="4" id="KW-0472">Membrane</keyword>
<feature type="transmembrane region" description="Helical" evidence="4">
    <location>
        <begin position="112"/>
        <end position="132"/>
    </location>
</feature>
<dbReference type="GO" id="GO:0005524">
    <property type="term" value="F:ATP binding"/>
    <property type="evidence" value="ECO:0007669"/>
    <property type="project" value="UniProtKB-KW"/>
</dbReference>
<dbReference type="EMBL" id="JAPTMY010000022">
    <property type="protein sequence ID" value="MCZ0858436.1"/>
    <property type="molecule type" value="Genomic_DNA"/>
</dbReference>
<dbReference type="SUPFAM" id="SSF55874">
    <property type="entry name" value="ATPase domain of HSP90 chaperone/DNA topoisomerase II/histidine kinase"/>
    <property type="match status" value="1"/>
</dbReference>
<keyword evidence="6" id="KW-0547">Nucleotide-binding</keyword>
<dbReference type="Gene3D" id="3.30.565.10">
    <property type="entry name" value="Histidine kinase-like ATPase, C-terminal domain"/>
    <property type="match status" value="1"/>
</dbReference>
<dbReference type="InterPro" id="IPR050482">
    <property type="entry name" value="Sensor_HK_TwoCompSys"/>
</dbReference>
<proteinExistence type="predicted"/>
<dbReference type="Proteomes" id="UP001072034">
    <property type="component" value="Unassembled WGS sequence"/>
</dbReference>
<name>A0ABT4IA75_9ACTO</name>
<evidence type="ECO:0000256" key="4">
    <source>
        <dbReference type="SAM" id="Phobius"/>
    </source>
</evidence>
<sequence length="437" mass="44492">MISAASRTWAVLCSSTRLSTWAPRRRTHLLCVICAGALTVLLAFEDPIWPGFEAAGGLAIALVSVRPAVGGALSLLVAYVFLVVARDSAATLPVIGPWLCASVLLTRGYSRAAAYGLVVASTTARIVSLLLFPSDYDLSGFNTLLIIMGCGCLVVAELMRRPREAADAAAERYQADLERQRLLVVSELHDTVVRDLTRAVMLADRARLAQPPDAPLGPELAAMAGSVRTVVEQLRTNLWAISGAAGAIAGTAGKDGAAGAIAGTAGKDGAAGAIAGTAEKDSTAGAGAVGLDVLASSAPRPLAEVVAGARAVLAGRGIALETGGLELLEADAVPPGVRRQLVRVLGELASNMAKHAAPGSARIIVDSDGRSLEAMAANTAPAVAPGEADGAASSMPDVSSGLGLAGARRRVESLGGVFDATRTVERFTVILSVPLSR</sequence>
<keyword evidence="3" id="KW-0902">Two-component regulatory system</keyword>
<reference evidence="6" key="1">
    <citation type="submission" date="2022-10" db="EMBL/GenBank/DDBJ databases">
        <title>Genome sequence of Actinomyces israelii ATCC 10048.</title>
        <authorList>
            <person name="Watt R.M."/>
            <person name="Tong W.M."/>
        </authorList>
    </citation>
    <scope>NUCLEOTIDE SEQUENCE</scope>
    <source>
        <strain evidence="6">ATCC 10048</strain>
    </source>
</reference>
<protein>
    <submittedName>
        <fullName evidence="6">ATP-binding protein</fullName>
    </submittedName>
</protein>
<dbReference type="InterPro" id="IPR003594">
    <property type="entry name" value="HATPase_dom"/>
</dbReference>
<organism evidence="6 7">
    <name type="scientific">Actinomyces israelii</name>
    <dbReference type="NCBI Taxonomy" id="1659"/>
    <lineage>
        <taxon>Bacteria</taxon>
        <taxon>Bacillati</taxon>
        <taxon>Actinomycetota</taxon>
        <taxon>Actinomycetes</taxon>
        <taxon>Actinomycetales</taxon>
        <taxon>Actinomycetaceae</taxon>
        <taxon>Actinomyces</taxon>
    </lineage>
</organism>
<gene>
    <name evidence="6" type="ORF">OHJ16_10320</name>
</gene>
<evidence type="ECO:0000259" key="5">
    <source>
        <dbReference type="Pfam" id="PF02518"/>
    </source>
</evidence>
<dbReference type="InterPro" id="IPR036890">
    <property type="entry name" value="HATPase_C_sf"/>
</dbReference>
<keyword evidence="4" id="KW-0812">Transmembrane</keyword>
<dbReference type="PANTHER" id="PTHR24421">
    <property type="entry name" value="NITRATE/NITRITE SENSOR PROTEIN NARX-RELATED"/>
    <property type="match status" value="1"/>
</dbReference>
<dbReference type="RefSeq" id="WP_268917832.1">
    <property type="nucleotide sequence ID" value="NZ_JAPTMY010000022.1"/>
</dbReference>
<evidence type="ECO:0000313" key="6">
    <source>
        <dbReference type="EMBL" id="MCZ0858436.1"/>
    </source>
</evidence>
<comment type="caution">
    <text evidence="6">The sequence shown here is derived from an EMBL/GenBank/DDBJ whole genome shotgun (WGS) entry which is preliminary data.</text>
</comment>
<feature type="transmembrane region" description="Helical" evidence="4">
    <location>
        <begin position="56"/>
        <end position="82"/>
    </location>
</feature>
<keyword evidence="6" id="KW-0067">ATP-binding</keyword>
<evidence type="ECO:0000256" key="2">
    <source>
        <dbReference type="ARBA" id="ARBA00022777"/>
    </source>
</evidence>
<keyword evidence="4" id="KW-1133">Transmembrane helix</keyword>
<keyword evidence="1" id="KW-0808">Transferase</keyword>
<feature type="domain" description="Histidine kinase/HSP90-like ATPase" evidence="5">
    <location>
        <begin position="337"/>
        <end position="435"/>
    </location>
</feature>